<dbReference type="AlphaFoldDB" id="A0AAV6TT66"/>
<protein>
    <submittedName>
        <fullName evidence="1">Uncharacterized protein</fullName>
    </submittedName>
</protein>
<dbReference type="EMBL" id="JAFNEN010001067">
    <property type="protein sequence ID" value="KAG8175117.1"/>
    <property type="molecule type" value="Genomic_DNA"/>
</dbReference>
<comment type="caution">
    <text evidence="1">The sequence shown here is derived from an EMBL/GenBank/DDBJ whole genome shotgun (WGS) entry which is preliminary data.</text>
</comment>
<name>A0AAV6TT66_9ARAC</name>
<accession>A0AAV6TT66</accession>
<evidence type="ECO:0000313" key="2">
    <source>
        <dbReference type="Proteomes" id="UP000827092"/>
    </source>
</evidence>
<reference evidence="1 2" key="1">
    <citation type="journal article" date="2022" name="Nat. Ecol. Evol.">
        <title>A masculinizing supergene underlies an exaggerated male reproductive morph in a spider.</title>
        <authorList>
            <person name="Hendrickx F."/>
            <person name="De Corte Z."/>
            <person name="Sonet G."/>
            <person name="Van Belleghem S.M."/>
            <person name="Kostlbacher S."/>
            <person name="Vangestel C."/>
        </authorList>
    </citation>
    <scope>NUCLEOTIDE SEQUENCE [LARGE SCALE GENOMIC DNA]</scope>
    <source>
        <strain evidence="1">W744_W776</strain>
    </source>
</reference>
<dbReference type="Proteomes" id="UP000827092">
    <property type="component" value="Unassembled WGS sequence"/>
</dbReference>
<gene>
    <name evidence="1" type="ORF">JTE90_026986</name>
</gene>
<evidence type="ECO:0000313" key="1">
    <source>
        <dbReference type="EMBL" id="KAG8175117.1"/>
    </source>
</evidence>
<keyword evidence="2" id="KW-1185">Reference proteome</keyword>
<organism evidence="1 2">
    <name type="scientific">Oedothorax gibbosus</name>
    <dbReference type="NCBI Taxonomy" id="931172"/>
    <lineage>
        <taxon>Eukaryota</taxon>
        <taxon>Metazoa</taxon>
        <taxon>Ecdysozoa</taxon>
        <taxon>Arthropoda</taxon>
        <taxon>Chelicerata</taxon>
        <taxon>Arachnida</taxon>
        <taxon>Araneae</taxon>
        <taxon>Araneomorphae</taxon>
        <taxon>Entelegynae</taxon>
        <taxon>Araneoidea</taxon>
        <taxon>Linyphiidae</taxon>
        <taxon>Erigoninae</taxon>
        <taxon>Oedothorax</taxon>
    </lineage>
</organism>
<proteinExistence type="predicted"/>
<sequence>MPDCSQLTVSLTNCSSSPCHLRRPSCGVGSQLRTSIIKDSEEDFIRGRTSVSVGSQQSAPRDDFQRVVNEAVNKDNEAFEDSN</sequence>